<evidence type="ECO:0000256" key="1">
    <source>
        <dbReference type="SAM" id="Phobius"/>
    </source>
</evidence>
<dbReference type="PANTHER" id="PTHR36305:SF1">
    <property type="entry name" value="PHOSPHATIDYLGLYCEROPHOSPHATASE A"/>
    <property type="match status" value="1"/>
</dbReference>
<feature type="transmembrane region" description="Helical" evidence="1">
    <location>
        <begin position="170"/>
        <end position="187"/>
    </location>
</feature>
<evidence type="ECO:0000313" key="3">
    <source>
        <dbReference type="EMBL" id="OIQ79968.1"/>
    </source>
</evidence>
<dbReference type="GO" id="GO:0006629">
    <property type="term" value="P:lipid metabolic process"/>
    <property type="evidence" value="ECO:0007669"/>
    <property type="project" value="InterPro"/>
</dbReference>
<gene>
    <name evidence="3" type="primary">pgpA_8</name>
    <name evidence="3" type="ORF">GALL_382820</name>
</gene>
<protein>
    <submittedName>
        <fullName evidence="3">Phosphatidylglycerophosphatase A</fullName>
        <ecNumber evidence="3">3.1.3.27</ecNumber>
    </submittedName>
</protein>
<dbReference type="InterPro" id="IPR026037">
    <property type="entry name" value="PgpA"/>
</dbReference>
<feature type="transmembrane region" description="Helical" evidence="1">
    <location>
        <begin position="128"/>
        <end position="150"/>
    </location>
</feature>
<dbReference type="PANTHER" id="PTHR36305">
    <property type="entry name" value="PHOSPHATIDYLGLYCEROPHOSPHATASE A"/>
    <property type="match status" value="1"/>
</dbReference>
<dbReference type="SUPFAM" id="SSF103473">
    <property type="entry name" value="MFS general substrate transporter"/>
    <property type="match status" value="1"/>
</dbReference>
<dbReference type="InterPro" id="IPR036259">
    <property type="entry name" value="MFS_trans_sf"/>
</dbReference>
<name>A0A1J5Q9A6_9ZZZZ</name>
<feature type="transmembrane region" description="Helical" evidence="1">
    <location>
        <begin position="94"/>
        <end position="116"/>
    </location>
</feature>
<dbReference type="AlphaFoldDB" id="A0A1J5Q9A6"/>
<feature type="transmembrane region" description="Helical" evidence="1">
    <location>
        <begin position="234"/>
        <end position="260"/>
    </location>
</feature>
<feature type="transmembrane region" description="Helical" evidence="1">
    <location>
        <begin position="39"/>
        <end position="59"/>
    </location>
</feature>
<keyword evidence="1" id="KW-1133">Transmembrane helix</keyword>
<proteinExistence type="predicted"/>
<dbReference type="SUPFAM" id="SSF101307">
    <property type="entry name" value="YutG-like"/>
    <property type="match status" value="1"/>
</dbReference>
<dbReference type="GO" id="GO:0008962">
    <property type="term" value="F:phosphatidylglycerophosphatase activity"/>
    <property type="evidence" value="ECO:0007669"/>
    <property type="project" value="UniProtKB-EC"/>
</dbReference>
<feature type="transmembrane region" description="Helical" evidence="1">
    <location>
        <begin position="194"/>
        <end position="214"/>
    </location>
</feature>
<keyword evidence="3" id="KW-0378">Hydrolase</keyword>
<feature type="transmembrane region" description="Helical" evidence="1">
    <location>
        <begin position="289"/>
        <end position="310"/>
    </location>
</feature>
<dbReference type="EMBL" id="MLJW01001129">
    <property type="protein sequence ID" value="OIQ79968.1"/>
    <property type="molecule type" value="Genomic_DNA"/>
</dbReference>
<dbReference type="Pfam" id="PF04608">
    <property type="entry name" value="PgpA"/>
    <property type="match status" value="1"/>
</dbReference>
<dbReference type="Gene3D" id="1.20.1250.20">
    <property type="entry name" value="MFS general substrate transporter like domains"/>
    <property type="match status" value="1"/>
</dbReference>
<reference evidence="3" key="1">
    <citation type="submission" date="2016-10" db="EMBL/GenBank/DDBJ databases">
        <title>Sequence of Gallionella enrichment culture.</title>
        <authorList>
            <person name="Poehlein A."/>
            <person name="Muehling M."/>
            <person name="Daniel R."/>
        </authorList>
    </citation>
    <scope>NUCLEOTIDE SEQUENCE</scope>
</reference>
<sequence>MRRTVVALNAASTLAQLGQYGVGFVVLPVWLAARGMAPLALGVLGALQWFGMLAGIRIAPRLVEHIGPRRGVVAGMVLGMAGFALLALDWRWNWVPAGALIGLGLGLRWIALEPWLYALVAPHRRGRVVGVHETLIALAPIAGPAAAAALGMGRGALLALGLGSGLAPRAPGTFGTLAGWALYLLLLRWVPPPLWGLLLFVAFTGGVWICGRAARALGTDDPSPVVWDEIVAIWLVLWLLQPAPGVPAVWWMQALGFALFRVFDAVKRGPVGWADRHVKGGLGIMFDDLVAALLTLAVMFGALLGAAWWMHRG</sequence>
<organism evidence="3">
    <name type="scientific">mine drainage metagenome</name>
    <dbReference type="NCBI Taxonomy" id="410659"/>
    <lineage>
        <taxon>unclassified sequences</taxon>
        <taxon>metagenomes</taxon>
        <taxon>ecological metagenomes</taxon>
    </lineage>
</organism>
<feature type="domain" description="YutG/PgpA" evidence="2">
    <location>
        <begin position="158"/>
        <end position="301"/>
    </location>
</feature>
<evidence type="ECO:0000259" key="2">
    <source>
        <dbReference type="Pfam" id="PF04608"/>
    </source>
</evidence>
<dbReference type="CDD" id="cd06971">
    <property type="entry name" value="PgpA"/>
    <property type="match status" value="1"/>
</dbReference>
<dbReference type="InterPro" id="IPR007686">
    <property type="entry name" value="YutG/PgpA"/>
</dbReference>
<dbReference type="InterPro" id="IPR036681">
    <property type="entry name" value="PgpA-like_sf"/>
</dbReference>
<keyword evidence="1" id="KW-0472">Membrane</keyword>
<keyword evidence="1" id="KW-0812">Transmembrane</keyword>
<dbReference type="EC" id="3.1.3.27" evidence="3"/>
<feature type="transmembrane region" description="Helical" evidence="1">
    <location>
        <begin position="71"/>
        <end position="88"/>
    </location>
</feature>
<comment type="caution">
    <text evidence="3">The sequence shown here is derived from an EMBL/GenBank/DDBJ whole genome shotgun (WGS) entry which is preliminary data.</text>
</comment>
<accession>A0A1J5Q9A6</accession>